<evidence type="ECO:0000313" key="2">
    <source>
        <dbReference type="Proteomes" id="UP000179807"/>
    </source>
</evidence>
<dbReference type="EMBL" id="MLAK01001119">
    <property type="protein sequence ID" value="OHS97370.1"/>
    <property type="molecule type" value="Genomic_DNA"/>
</dbReference>
<dbReference type="GO" id="GO:0000159">
    <property type="term" value="C:protein phosphatase type 2A complex"/>
    <property type="evidence" value="ECO:0007669"/>
    <property type="project" value="InterPro"/>
</dbReference>
<dbReference type="InterPro" id="IPR016024">
    <property type="entry name" value="ARM-type_fold"/>
</dbReference>
<dbReference type="GeneID" id="94845522"/>
<dbReference type="AlphaFoldDB" id="A0A1J4JDZ0"/>
<dbReference type="GO" id="GO:0019888">
    <property type="term" value="F:protein phosphatase regulator activity"/>
    <property type="evidence" value="ECO:0007669"/>
    <property type="project" value="InterPro"/>
</dbReference>
<name>A0A1J4JDZ0_9EUKA</name>
<protein>
    <submittedName>
        <fullName evidence="1">Uncharacterized protein</fullName>
    </submittedName>
</protein>
<dbReference type="PANTHER" id="PTHR10257:SF3">
    <property type="entry name" value="SERINE_THREONINE-PROTEIN PHOSPHATASE 2A 56 KDA REGULATORY SUBUNIT GAMMA ISOFORM"/>
    <property type="match status" value="1"/>
</dbReference>
<comment type="caution">
    <text evidence="1">The sequence shown here is derived from an EMBL/GenBank/DDBJ whole genome shotgun (WGS) entry which is preliminary data.</text>
</comment>
<dbReference type="VEuPathDB" id="TrichDB:TRFO_36403"/>
<sequence length="450" mass="53230">MIAKNLPVLHQLPKNIKPSMAALKLSSRSRRISANHLNVRLANRKVKASTSTSVTHTFNPLHGELFKKVKSLCLNPKSPEYLPDADDEEEDTNIKNDMQNKFLNVYNIIQDMTFLEGVPKDIIVQTFKMAEINLFVEPKDLQKQYTYNDLTIELYNNNWEERESLFSILFVLLNYECLHSHQIQLITPHFIHKILHLLNSPDERERKMIEILVIKISDYNSCLKYDILKSLLSLFDDFENISNFFIISAAKIYLNMKYYAENNIHTFLRLFTHEKLCDFYDIVHYILIEYYHRDPSSRITSVNFLLKHWPISNSKSESCFIFHLIFLLKKYNLDLNENQKKMIENYIHKSLKMADNMYQSISVLQVMTEMSNLEFLLSFSKKMGRIIINDLFSLCNHWSESVSDLSKLILTFIHREKIEKLLENKQDNEDSEKKRNISWGKIYRMAKICK</sequence>
<dbReference type="PANTHER" id="PTHR10257">
    <property type="entry name" value="SERINE/THREONINE PROTEIN PHOSPHATASE 2A PP2A REGULATORY SUBUNIT B"/>
    <property type="match status" value="1"/>
</dbReference>
<evidence type="ECO:0000313" key="1">
    <source>
        <dbReference type="EMBL" id="OHS97370.1"/>
    </source>
</evidence>
<dbReference type="InterPro" id="IPR011989">
    <property type="entry name" value="ARM-like"/>
</dbReference>
<accession>A0A1J4JDZ0</accession>
<dbReference type="InterPro" id="IPR002554">
    <property type="entry name" value="PP2A_B56"/>
</dbReference>
<organism evidence="1 2">
    <name type="scientific">Tritrichomonas foetus</name>
    <dbReference type="NCBI Taxonomy" id="1144522"/>
    <lineage>
        <taxon>Eukaryota</taxon>
        <taxon>Metamonada</taxon>
        <taxon>Parabasalia</taxon>
        <taxon>Tritrichomonadida</taxon>
        <taxon>Tritrichomonadidae</taxon>
        <taxon>Tritrichomonas</taxon>
    </lineage>
</organism>
<dbReference type="RefSeq" id="XP_068350507.1">
    <property type="nucleotide sequence ID" value="XM_068510818.1"/>
</dbReference>
<keyword evidence="2" id="KW-1185">Reference proteome</keyword>
<dbReference type="GO" id="GO:0007165">
    <property type="term" value="P:signal transduction"/>
    <property type="evidence" value="ECO:0007669"/>
    <property type="project" value="InterPro"/>
</dbReference>
<dbReference type="SUPFAM" id="SSF48371">
    <property type="entry name" value="ARM repeat"/>
    <property type="match status" value="1"/>
</dbReference>
<gene>
    <name evidence="1" type="ORF">TRFO_36403</name>
</gene>
<dbReference type="Pfam" id="PF01603">
    <property type="entry name" value="B56"/>
    <property type="match status" value="1"/>
</dbReference>
<dbReference type="Proteomes" id="UP000179807">
    <property type="component" value="Unassembled WGS sequence"/>
</dbReference>
<proteinExistence type="predicted"/>
<reference evidence="1" key="1">
    <citation type="submission" date="2016-10" db="EMBL/GenBank/DDBJ databases">
        <authorList>
            <person name="Benchimol M."/>
            <person name="Almeida L.G."/>
            <person name="Vasconcelos A.T."/>
            <person name="Perreira-Neves A."/>
            <person name="Rosa I.A."/>
            <person name="Tasca T."/>
            <person name="Bogo M.R."/>
            <person name="de Souza W."/>
        </authorList>
    </citation>
    <scope>NUCLEOTIDE SEQUENCE [LARGE SCALE GENOMIC DNA]</scope>
    <source>
        <strain evidence="1">K</strain>
    </source>
</reference>
<dbReference type="Gene3D" id="1.25.10.10">
    <property type="entry name" value="Leucine-rich Repeat Variant"/>
    <property type="match status" value="1"/>
</dbReference>